<feature type="region of interest" description="Disordered" evidence="1">
    <location>
        <begin position="1"/>
        <end position="27"/>
    </location>
</feature>
<gene>
    <name evidence="2" type="ORF">SAMN05192583_0561</name>
</gene>
<dbReference type="Proteomes" id="UP000199206">
    <property type="component" value="Unassembled WGS sequence"/>
</dbReference>
<keyword evidence="3" id="KW-1185">Reference proteome</keyword>
<evidence type="ECO:0000313" key="2">
    <source>
        <dbReference type="EMBL" id="SEM54090.1"/>
    </source>
</evidence>
<reference evidence="3" key="1">
    <citation type="submission" date="2016-10" db="EMBL/GenBank/DDBJ databases">
        <authorList>
            <person name="Varghese N."/>
            <person name="Submissions S."/>
        </authorList>
    </citation>
    <scope>NUCLEOTIDE SEQUENCE [LARGE SCALE GENOMIC DNA]</scope>
    <source>
        <strain evidence="3">S6-262</strain>
    </source>
</reference>
<protein>
    <submittedName>
        <fullName evidence="2">Uncharacterized protein</fullName>
    </submittedName>
</protein>
<sequence>MTAAGHHVVKQQDAPAKARAAAQVRQDHVPPSFADTLMRSWLGLIEVENRRGN</sequence>
<feature type="compositionally biased region" description="Low complexity" evidence="1">
    <location>
        <begin position="11"/>
        <end position="24"/>
    </location>
</feature>
<evidence type="ECO:0000313" key="3">
    <source>
        <dbReference type="Proteomes" id="UP000199206"/>
    </source>
</evidence>
<organism evidence="2 3">
    <name type="scientific">Sphingomonas gellani</name>
    <dbReference type="NCBI Taxonomy" id="1166340"/>
    <lineage>
        <taxon>Bacteria</taxon>
        <taxon>Pseudomonadati</taxon>
        <taxon>Pseudomonadota</taxon>
        <taxon>Alphaproteobacteria</taxon>
        <taxon>Sphingomonadales</taxon>
        <taxon>Sphingomonadaceae</taxon>
        <taxon>Sphingomonas</taxon>
    </lineage>
</organism>
<dbReference type="EMBL" id="FOCF01000001">
    <property type="protein sequence ID" value="SEM54090.1"/>
    <property type="molecule type" value="Genomic_DNA"/>
</dbReference>
<name>A0A1H7Z6M3_9SPHN</name>
<evidence type="ECO:0000256" key="1">
    <source>
        <dbReference type="SAM" id="MobiDB-lite"/>
    </source>
</evidence>
<proteinExistence type="predicted"/>
<dbReference type="AlphaFoldDB" id="A0A1H7Z6M3"/>
<accession>A0A1H7Z6M3</accession>